<keyword evidence="1" id="KW-0414">Isoprene biosynthesis</keyword>
<dbReference type="InterPro" id="IPR016039">
    <property type="entry name" value="Thiolase-like"/>
</dbReference>
<comment type="caution">
    <text evidence="3">The sequence shown here is derived from an EMBL/GenBank/DDBJ whole genome shotgun (WGS) entry which is preliminary data.</text>
</comment>
<dbReference type="GO" id="GO:0008299">
    <property type="term" value="P:isoprenoid biosynthetic process"/>
    <property type="evidence" value="ECO:0007669"/>
    <property type="project" value="UniProtKB-KW"/>
</dbReference>
<dbReference type="SUPFAM" id="SSF53901">
    <property type="entry name" value="Thiolase-like"/>
    <property type="match status" value="2"/>
</dbReference>
<dbReference type="Gene3D" id="3.40.47.10">
    <property type="match status" value="1"/>
</dbReference>
<organism evidence="3 4">
    <name type="scientific">Caldiarchaeum subterraneum</name>
    <dbReference type="NCBI Taxonomy" id="311458"/>
    <lineage>
        <taxon>Archaea</taxon>
        <taxon>Nitrososphaerota</taxon>
        <taxon>Candidatus Caldarchaeales</taxon>
        <taxon>Candidatus Caldarchaeaceae</taxon>
        <taxon>Candidatus Caldarchaeum</taxon>
    </lineage>
</organism>
<protein>
    <recommendedName>
        <fullName evidence="2">Thiolase C-terminal domain-containing protein</fullName>
    </recommendedName>
</protein>
<dbReference type="GO" id="GO:0016746">
    <property type="term" value="F:acyltransferase activity"/>
    <property type="evidence" value="ECO:0007669"/>
    <property type="project" value="InterPro"/>
</dbReference>
<feature type="domain" description="Thiolase C-terminal" evidence="2">
    <location>
        <begin position="241"/>
        <end position="371"/>
    </location>
</feature>
<name>A0A832ZWQ3_CALS0</name>
<dbReference type="EMBL" id="DQVM01000132">
    <property type="protein sequence ID" value="HIQ30280.1"/>
    <property type="molecule type" value="Genomic_DNA"/>
</dbReference>
<dbReference type="Proteomes" id="UP000608579">
    <property type="component" value="Unassembled WGS sequence"/>
</dbReference>
<evidence type="ECO:0000313" key="3">
    <source>
        <dbReference type="EMBL" id="HIQ30280.1"/>
    </source>
</evidence>
<evidence type="ECO:0000256" key="1">
    <source>
        <dbReference type="ARBA" id="ARBA00023229"/>
    </source>
</evidence>
<reference evidence="3" key="1">
    <citation type="journal article" date="2020" name="ISME J.">
        <title>Gammaproteobacteria mediating utilization of methyl-, sulfur- and petroleum organic compounds in deep ocean hydrothermal plumes.</title>
        <authorList>
            <person name="Zhou Z."/>
            <person name="Liu Y."/>
            <person name="Pan J."/>
            <person name="Cron B.R."/>
            <person name="Toner B.M."/>
            <person name="Anantharaman K."/>
            <person name="Breier J.A."/>
            <person name="Dick G.J."/>
            <person name="Li M."/>
        </authorList>
    </citation>
    <scope>NUCLEOTIDE SEQUENCE</scope>
    <source>
        <strain evidence="3">SZUA-1515</strain>
    </source>
</reference>
<proteinExistence type="predicted"/>
<dbReference type="Pfam" id="PF22691">
    <property type="entry name" value="Thiolase_C_1"/>
    <property type="match status" value="1"/>
</dbReference>
<gene>
    <name evidence="3" type="ORF">EYH45_06925</name>
</gene>
<accession>A0A832ZWQ3</accession>
<dbReference type="InterPro" id="IPR055140">
    <property type="entry name" value="Thiolase_C_2"/>
</dbReference>
<evidence type="ECO:0000259" key="2">
    <source>
        <dbReference type="Pfam" id="PF22691"/>
    </source>
</evidence>
<evidence type="ECO:0000313" key="4">
    <source>
        <dbReference type="Proteomes" id="UP000608579"/>
    </source>
</evidence>
<sequence>MAPRSRVAVVGIGQVGYRSAITELEYKEMDYEAAAKACADAEIDPRKDIGSFVHAQEDFWEGYSITSEYSPDQVGGALRSVCTVTGDGLQAFVTAFMHIVSGVSEVALVVSHGKPSEILDMNKVMQLALDPVYERPLGINHLTPYAFEARAFLDKYRLGREALAYVVAKNRRNALRNPRAAYPIDMNKEDILMHGEEIPPLSRLDVAGYADGAVVVILADARRARKMSEVPVYVRGVAWASETSSLSMRDYYGFPHVRYAAKKSIEMAGVRRPGREIDLAELEDRVSYMELQSVVAYGFFQDRELKQVVNRGLTEMGGDVPVNVSGGALGMGNILEATGLARLYEAVLQLRGEAGQNQLDEAEVAVVNSRREPPSGTCTSVILSTEP</sequence>
<dbReference type="PANTHER" id="PTHR42870">
    <property type="entry name" value="ACETYL-COA C-ACETYLTRANSFERASE"/>
    <property type="match status" value="1"/>
</dbReference>
<dbReference type="CDD" id="cd00829">
    <property type="entry name" value="SCP-x_thiolase"/>
    <property type="match status" value="1"/>
</dbReference>
<dbReference type="PANTHER" id="PTHR42870:SF6">
    <property type="entry name" value="ACETYL-COA C-ACYLTRANSFERASE"/>
    <property type="match status" value="1"/>
</dbReference>
<dbReference type="AlphaFoldDB" id="A0A832ZWQ3"/>